<dbReference type="GO" id="GO:0007218">
    <property type="term" value="P:neuropeptide signaling pathway"/>
    <property type="evidence" value="ECO:0007669"/>
    <property type="project" value="UniProtKB-KW"/>
</dbReference>
<reference evidence="8" key="1">
    <citation type="journal article" date="2014" name="Genome Biol.">
        <title>Genome analysis of a major urban malaria vector mosquito, Anopheles stephensi.</title>
        <authorList>
            <person name="Jiang X."/>
            <person name="Peery A."/>
            <person name="Hall A.B."/>
            <person name="Sharma A."/>
            <person name="Chen X.G."/>
            <person name="Waterhouse R.M."/>
            <person name="Komissarov A."/>
            <person name="Riehle M.M."/>
            <person name="Shouche Y."/>
            <person name="Sharakhova M.V."/>
            <person name="Lawson D."/>
            <person name="Pakpour N."/>
            <person name="Arensburger P."/>
            <person name="Davidson V.L."/>
            <person name="Eiglmeier K."/>
            <person name="Emrich S."/>
            <person name="George P."/>
            <person name="Kennedy R.C."/>
            <person name="Mane S.P."/>
            <person name="Maslen G."/>
            <person name="Oringanje C."/>
            <person name="Qi Y."/>
            <person name="Settlage R."/>
            <person name="Tojo M."/>
            <person name="Tubio J.M."/>
            <person name="Unger M.F."/>
            <person name="Wang B."/>
            <person name="Vernick K.D."/>
            <person name="Ribeiro J.M."/>
            <person name="James A.A."/>
            <person name="Michel K."/>
            <person name="Riehle M.A."/>
            <person name="Luckhart S."/>
            <person name="Sharakhov I.V."/>
            <person name="Tu Z."/>
        </authorList>
    </citation>
    <scope>NUCLEOTIDE SEQUENCE [LARGE SCALE GENOMIC DNA]</scope>
    <source>
        <strain evidence="8">Indian</strain>
    </source>
</reference>
<dbReference type="GO" id="GO:0005576">
    <property type="term" value="C:extracellular region"/>
    <property type="evidence" value="ECO:0007669"/>
    <property type="project" value="UniProtKB-SubCell"/>
</dbReference>
<dbReference type="VEuPathDB" id="VectorBase:ASTEI08798"/>
<evidence type="ECO:0000256" key="3">
    <source>
        <dbReference type="ARBA" id="ARBA00022525"/>
    </source>
</evidence>
<evidence type="ECO:0000313" key="8">
    <source>
        <dbReference type="Proteomes" id="UP000076408"/>
    </source>
</evidence>
<evidence type="ECO:0000256" key="4">
    <source>
        <dbReference type="ARBA" id="ARBA00022815"/>
    </source>
</evidence>
<dbReference type="VEuPathDB" id="VectorBase:ASTEI20_033160"/>
<dbReference type="InterPro" id="IPR001484">
    <property type="entry name" value="Pyrokinin_CS"/>
</dbReference>
<sequence length="113" mass="12522">MTLDWESSAMLPLETGEDYEDYPMKEMKRQGLVPFPRVGRSGKSELAMAAARYWQAAHNLQQQNIVKRAGGSGANSGMWFGPRLGKRGRFGAVPVSSGSSEQQQQQMMKGEQL</sequence>
<keyword evidence="4" id="KW-0027">Amidation</keyword>
<reference evidence="7" key="2">
    <citation type="submission" date="2020-05" db="UniProtKB">
        <authorList>
            <consortium name="EnsemblMetazoa"/>
        </authorList>
    </citation>
    <scope>IDENTIFICATION</scope>
    <source>
        <strain evidence="7">Indian</strain>
    </source>
</reference>
<evidence type="ECO:0000256" key="1">
    <source>
        <dbReference type="ARBA" id="ARBA00004613"/>
    </source>
</evidence>
<protein>
    <submittedName>
        <fullName evidence="7">Uncharacterized protein</fullName>
    </submittedName>
</protein>
<dbReference type="STRING" id="30069.A0A182YK12"/>
<keyword evidence="5" id="KW-0527">Neuropeptide</keyword>
<evidence type="ECO:0000256" key="6">
    <source>
        <dbReference type="SAM" id="MobiDB-lite"/>
    </source>
</evidence>
<comment type="subcellular location">
    <subcellularLocation>
        <location evidence="1">Secreted</location>
    </subcellularLocation>
</comment>
<evidence type="ECO:0000256" key="5">
    <source>
        <dbReference type="ARBA" id="ARBA00023320"/>
    </source>
</evidence>
<organism evidence="7 8">
    <name type="scientific">Anopheles stephensi</name>
    <name type="common">Indo-Pakistan malaria mosquito</name>
    <dbReference type="NCBI Taxonomy" id="30069"/>
    <lineage>
        <taxon>Eukaryota</taxon>
        <taxon>Metazoa</taxon>
        <taxon>Ecdysozoa</taxon>
        <taxon>Arthropoda</taxon>
        <taxon>Hexapoda</taxon>
        <taxon>Insecta</taxon>
        <taxon>Pterygota</taxon>
        <taxon>Neoptera</taxon>
        <taxon>Endopterygota</taxon>
        <taxon>Diptera</taxon>
        <taxon>Nematocera</taxon>
        <taxon>Culicoidea</taxon>
        <taxon>Culicidae</taxon>
        <taxon>Anophelinae</taxon>
        <taxon>Anopheles</taxon>
    </lineage>
</organism>
<proteinExistence type="inferred from homology"/>
<accession>A0A182YK12</accession>
<dbReference type="EnsemblMetazoa" id="ASTEI08798-RA">
    <property type="protein sequence ID" value="ASTEI08798-PA"/>
    <property type="gene ID" value="ASTEI08798"/>
</dbReference>
<keyword evidence="8" id="KW-1185">Reference proteome</keyword>
<dbReference type="Proteomes" id="UP000076408">
    <property type="component" value="Unassembled WGS sequence"/>
</dbReference>
<evidence type="ECO:0000256" key="2">
    <source>
        <dbReference type="ARBA" id="ARBA00007714"/>
    </source>
</evidence>
<dbReference type="AlphaFoldDB" id="A0A182YK12"/>
<feature type="region of interest" description="Disordered" evidence="6">
    <location>
        <begin position="90"/>
        <end position="113"/>
    </location>
</feature>
<evidence type="ECO:0000313" key="7">
    <source>
        <dbReference type="EnsemblMetazoa" id="ASTEI08798-PA"/>
    </source>
</evidence>
<dbReference type="VEuPathDB" id="VectorBase:ASTE001115"/>
<dbReference type="OMA" id="DWESSAM"/>
<keyword evidence="3" id="KW-0964">Secreted</keyword>
<name>A0A182YK12_ANOST</name>
<feature type="compositionally biased region" description="Low complexity" evidence="6">
    <location>
        <begin position="96"/>
        <end position="113"/>
    </location>
</feature>
<dbReference type="GO" id="GO:0005184">
    <property type="term" value="F:neuropeptide hormone activity"/>
    <property type="evidence" value="ECO:0007669"/>
    <property type="project" value="InterPro"/>
</dbReference>
<comment type="similarity">
    <text evidence="2">Belongs to the pyrokinin family.</text>
</comment>
<dbReference type="PROSITE" id="PS00539">
    <property type="entry name" value="PYROKININ"/>
    <property type="match status" value="1"/>
</dbReference>